<organism evidence="2">
    <name type="scientific">marine sediment metagenome</name>
    <dbReference type="NCBI Taxonomy" id="412755"/>
    <lineage>
        <taxon>unclassified sequences</taxon>
        <taxon>metagenomes</taxon>
        <taxon>ecological metagenomes</taxon>
    </lineage>
</organism>
<feature type="transmembrane region" description="Helical" evidence="1">
    <location>
        <begin position="23"/>
        <end position="44"/>
    </location>
</feature>
<keyword evidence="1" id="KW-0812">Transmembrane</keyword>
<name>X1C0D6_9ZZZZ</name>
<feature type="transmembrane region" description="Helical" evidence="1">
    <location>
        <begin position="120"/>
        <end position="138"/>
    </location>
</feature>
<keyword evidence="1" id="KW-0472">Membrane</keyword>
<sequence>GLNSPFALIWLALYLLARRNQTVAANAAIVALPNVAAISLAALVSCETLMDFVNGFLLSSPTVMLGSGLGWALILFAGIFLTLSVWNDRALLRITHLLLWAFSVAASIVFWQISRMPNTLIVSVSVVSWLFAVWGIAFHRRSEFKTLATSLGIPRLGRLRNEAIIATSALSVVIGFAALSTGFMSILTVDGRLLRYVAAFSPLGLAIGMAAVSNGAKRRWLQLSSLACVMAAGILVSMADLSTDELSSGLSVAVRILVVLALFTFFYGGVVPRLTRHTDRWLTSFKT</sequence>
<dbReference type="AlphaFoldDB" id="X1C0D6"/>
<feature type="transmembrane region" description="Helical" evidence="1">
    <location>
        <begin position="163"/>
        <end position="187"/>
    </location>
</feature>
<feature type="non-terminal residue" evidence="2">
    <location>
        <position position="1"/>
    </location>
</feature>
<evidence type="ECO:0000256" key="1">
    <source>
        <dbReference type="SAM" id="Phobius"/>
    </source>
</evidence>
<protein>
    <submittedName>
        <fullName evidence="2">Uncharacterized protein</fullName>
    </submittedName>
</protein>
<evidence type="ECO:0000313" key="2">
    <source>
        <dbReference type="EMBL" id="GAH00717.1"/>
    </source>
</evidence>
<keyword evidence="1" id="KW-1133">Transmembrane helix</keyword>
<dbReference type="EMBL" id="BART01020151">
    <property type="protein sequence ID" value="GAH00717.1"/>
    <property type="molecule type" value="Genomic_DNA"/>
</dbReference>
<feature type="transmembrane region" description="Helical" evidence="1">
    <location>
        <begin position="250"/>
        <end position="270"/>
    </location>
</feature>
<gene>
    <name evidence="2" type="ORF">S01H4_37499</name>
</gene>
<feature type="transmembrane region" description="Helical" evidence="1">
    <location>
        <begin position="64"/>
        <end position="85"/>
    </location>
</feature>
<feature type="transmembrane region" description="Helical" evidence="1">
    <location>
        <begin position="220"/>
        <end position="238"/>
    </location>
</feature>
<feature type="transmembrane region" description="Helical" evidence="1">
    <location>
        <begin position="193"/>
        <end position="213"/>
    </location>
</feature>
<accession>X1C0D6</accession>
<feature type="transmembrane region" description="Helical" evidence="1">
    <location>
        <begin position="97"/>
        <end position="114"/>
    </location>
</feature>
<comment type="caution">
    <text evidence="2">The sequence shown here is derived from an EMBL/GenBank/DDBJ whole genome shotgun (WGS) entry which is preliminary data.</text>
</comment>
<proteinExistence type="predicted"/>
<reference evidence="2" key="1">
    <citation type="journal article" date="2014" name="Front. Microbiol.">
        <title>High frequency of phylogenetically diverse reductive dehalogenase-homologous genes in deep subseafloor sedimentary metagenomes.</title>
        <authorList>
            <person name="Kawai M."/>
            <person name="Futagami T."/>
            <person name="Toyoda A."/>
            <person name="Takaki Y."/>
            <person name="Nishi S."/>
            <person name="Hori S."/>
            <person name="Arai W."/>
            <person name="Tsubouchi T."/>
            <person name="Morono Y."/>
            <person name="Uchiyama I."/>
            <person name="Ito T."/>
            <person name="Fujiyama A."/>
            <person name="Inagaki F."/>
            <person name="Takami H."/>
        </authorList>
    </citation>
    <scope>NUCLEOTIDE SEQUENCE</scope>
    <source>
        <strain evidence="2">Expedition CK06-06</strain>
    </source>
</reference>